<accession>A0A1I3V2Z9</accession>
<dbReference type="EMBL" id="FOSH01000002">
    <property type="protein sequence ID" value="SFJ89492.1"/>
    <property type="molecule type" value="Genomic_DNA"/>
</dbReference>
<dbReference type="NCBIfam" id="TIGR02246">
    <property type="entry name" value="SgcJ/EcaC family oxidoreductase"/>
    <property type="match status" value="1"/>
</dbReference>
<gene>
    <name evidence="2" type="ORF">SAMN04488079_102212</name>
</gene>
<dbReference type="RefSeq" id="WP_091711591.1">
    <property type="nucleotide sequence ID" value="NZ_FOSH01000002.1"/>
</dbReference>
<protein>
    <recommendedName>
        <fullName evidence="1">SnoaL-like domain-containing protein</fullName>
    </recommendedName>
</protein>
<dbReference type="STRING" id="45496.SAMN04488079_102212"/>
<feature type="domain" description="SnoaL-like" evidence="1">
    <location>
        <begin position="12"/>
        <end position="113"/>
    </location>
</feature>
<dbReference type="Pfam" id="PF13474">
    <property type="entry name" value="SnoaL_3"/>
    <property type="match status" value="1"/>
</dbReference>
<dbReference type="Proteomes" id="UP000198924">
    <property type="component" value="Unassembled WGS sequence"/>
</dbReference>
<dbReference type="AlphaFoldDB" id="A0A1I3V2Z9"/>
<dbReference type="InterPro" id="IPR037401">
    <property type="entry name" value="SnoaL-like"/>
</dbReference>
<organism evidence="2 3">
    <name type="scientific">Methylophaga sulfidovorans</name>
    <dbReference type="NCBI Taxonomy" id="45496"/>
    <lineage>
        <taxon>Bacteria</taxon>
        <taxon>Pseudomonadati</taxon>
        <taxon>Pseudomonadota</taxon>
        <taxon>Gammaproteobacteria</taxon>
        <taxon>Thiotrichales</taxon>
        <taxon>Piscirickettsiaceae</taxon>
        <taxon>Methylophaga</taxon>
    </lineage>
</organism>
<name>A0A1I3V2Z9_9GAMM</name>
<dbReference type="InterPro" id="IPR011944">
    <property type="entry name" value="Steroid_delta5-4_isomerase"/>
</dbReference>
<sequence length="128" mass="14039">MTEHPIISQIKAADEAIMAEDFDTLLDIYTDDAVLVVQPGMNAVGKIQIRQAFEKIAVYFQHGLQVKQAALEILETGDTALVLANTIISAPGAETTTRQATYVFVKNSDDIWRCAIDNSYGHAIIQSK</sequence>
<proteinExistence type="predicted"/>
<dbReference type="Gene3D" id="3.10.450.50">
    <property type="match status" value="1"/>
</dbReference>
<dbReference type="SUPFAM" id="SSF54427">
    <property type="entry name" value="NTF2-like"/>
    <property type="match status" value="1"/>
</dbReference>
<evidence type="ECO:0000313" key="3">
    <source>
        <dbReference type="Proteomes" id="UP000198924"/>
    </source>
</evidence>
<dbReference type="OrthoDB" id="1633822at2"/>
<reference evidence="3" key="1">
    <citation type="submission" date="2016-10" db="EMBL/GenBank/DDBJ databases">
        <authorList>
            <person name="Varghese N."/>
            <person name="Submissions S."/>
        </authorList>
    </citation>
    <scope>NUCLEOTIDE SEQUENCE [LARGE SCALE GENOMIC DNA]</scope>
    <source>
        <strain evidence="3">DSM 11578</strain>
    </source>
</reference>
<keyword evidence="3" id="KW-1185">Reference proteome</keyword>
<evidence type="ECO:0000313" key="2">
    <source>
        <dbReference type="EMBL" id="SFJ89492.1"/>
    </source>
</evidence>
<dbReference type="InterPro" id="IPR032710">
    <property type="entry name" value="NTF2-like_dom_sf"/>
</dbReference>
<evidence type="ECO:0000259" key="1">
    <source>
        <dbReference type="Pfam" id="PF13474"/>
    </source>
</evidence>